<dbReference type="RefSeq" id="WP_398877803.1">
    <property type="nucleotide sequence ID" value="NZ_JAWMAJ010000267.1"/>
</dbReference>
<evidence type="ECO:0000313" key="3">
    <source>
        <dbReference type="Proteomes" id="UP001187346"/>
    </source>
</evidence>
<evidence type="ECO:0000256" key="1">
    <source>
        <dbReference type="SAM" id="Phobius"/>
    </source>
</evidence>
<keyword evidence="1" id="KW-0472">Membrane</keyword>
<keyword evidence="1" id="KW-0812">Transmembrane</keyword>
<keyword evidence="3" id="KW-1185">Reference proteome</keyword>
<accession>A0ABU4FQV0</accession>
<protein>
    <recommendedName>
        <fullName evidence="4">Secreted protein</fullName>
    </recommendedName>
</protein>
<gene>
    <name evidence="2" type="ORF">R5A26_44235</name>
</gene>
<keyword evidence="1" id="KW-1133">Transmembrane helix</keyword>
<sequence>MGHVRSNDEGWRVMGRRRTAWWRTRAQGGRTPVAGAVRRVVVLGAVLCATVALTGRPATAAGSPGSYGYDKGDRVVDGANSAAHAVDLEPGGTYRSSLSKGASVYYGLHLDATSDVYVSVTAVPPAGTTVAATDGIKVSMRNAKDTGCTYQSATFGAGRSPHPVAAWAVREAGKALCKGGGKFSVLVERVDASGSSSDTWGLELTAVSEPAPAQVGATGAPQVWDSASPEAVTGEARRRAGGSGFAGAVAVGQGVWRDDIGPGRTLFYKVPVDWGQQLSVTVELGGSEGGSGYVNRALDLALYNPVRGSVDEAGLSYQGIQRSVALEPLPPVEYRNRYSVVDHENGMRFAGSYYLVVHLDAQLADDFGQGPFPVALRVRVAGTAHAGPGYAGPAEPRNIFDVTAQDRAAAVTGAGTGSVGGGGDTAMKVLAVAGIGVGTALLATLGVWTVSARRRASTATS</sequence>
<proteinExistence type="predicted"/>
<organism evidence="2 3">
    <name type="scientific">Streptomyces prunicolor</name>
    <dbReference type="NCBI Taxonomy" id="67348"/>
    <lineage>
        <taxon>Bacteria</taxon>
        <taxon>Bacillati</taxon>
        <taxon>Actinomycetota</taxon>
        <taxon>Actinomycetes</taxon>
        <taxon>Kitasatosporales</taxon>
        <taxon>Streptomycetaceae</taxon>
        <taxon>Streptomyces</taxon>
    </lineage>
</organism>
<reference evidence="2 3" key="1">
    <citation type="submission" date="2023-10" db="EMBL/GenBank/DDBJ databases">
        <title>Characterization of rhizosphere-enriched actinobacteria from wheat plants lab-grown on chernevaya soil.</title>
        <authorList>
            <person name="Tikhonova E.N."/>
            <person name="Konopkin A."/>
            <person name="Kravchenko I.K."/>
        </authorList>
    </citation>
    <scope>NUCLEOTIDE SEQUENCE [LARGE SCALE GENOMIC DNA]</scope>
    <source>
        <strain evidence="2 3">RR29</strain>
    </source>
</reference>
<dbReference type="EMBL" id="JAWMAJ010000267">
    <property type="protein sequence ID" value="MDV7222955.1"/>
    <property type="molecule type" value="Genomic_DNA"/>
</dbReference>
<evidence type="ECO:0008006" key="4">
    <source>
        <dbReference type="Google" id="ProtNLM"/>
    </source>
</evidence>
<dbReference type="Proteomes" id="UP001187346">
    <property type="component" value="Unassembled WGS sequence"/>
</dbReference>
<feature type="transmembrane region" description="Helical" evidence="1">
    <location>
        <begin position="429"/>
        <end position="450"/>
    </location>
</feature>
<evidence type="ECO:0000313" key="2">
    <source>
        <dbReference type="EMBL" id="MDV7222955.1"/>
    </source>
</evidence>
<name>A0ABU4FQV0_9ACTN</name>
<comment type="caution">
    <text evidence="2">The sequence shown here is derived from an EMBL/GenBank/DDBJ whole genome shotgun (WGS) entry which is preliminary data.</text>
</comment>